<organism evidence="2 3">
    <name type="scientific">Caerostris extrusa</name>
    <name type="common">Bark spider</name>
    <name type="synonym">Caerostris bankana</name>
    <dbReference type="NCBI Taxonomy" id="172846"/>
    <lineage>
        <taxon>Eukaryota</taxon>
        <taxon>Metazoa</taxon>
        <taxon>Ecdysozoa</taxon>
        <taxon>Arthropoda</taxon>
        <taxon>Chelicerata</taxon>
        <taxon>Arachnida</taxon>
        <taxon>Araneae</taxon>
        <taxon>Araneomorphae</taxon>
        <taxon>Entelegynae</taxon>
        <taxon>Araneoidea</taxon>
        <taxon>Araneidae</taxon>
        <taxon>Caerostris</taxon>
    </lineage>
</organism>
<evidence type="ECO:0000313" key="3">
    <source>
        <dbReference type="Proteomes" id="UP001054945"/>
    </source>
</evidence>
<comment type="caution">
    <text evidence="2">The sequence shown here is derived from an EMBL/GenBank/DDBJ whole genome shotgun (WGS) entry which is preliminary data.</text>
</comment>
<sequence>MSLSYRVVLLPPPLPQRSGMSPGCDRCREDRAIVAAIEGRRGDSSVRMVTIGWGATTDPMFGDVKKEVLGDDRPWARGSVDHKKINKRSTSRGVSFSSSNEKKNIFDEACLSLIVRSLRPPRIPLPLAIRDISGCDSSREDRVQEQLSKSEEGTV</sequence>
<keyword evidence="3" id="KW-1185">Reference proteome</keyword>
<feature type="region of interest" description="Disordered" evidence="1">
    <location>
        <begin position="78"/>
        <end position="98"/>
    </location>
</feature>
<protein>
    <submittedName>
        <fullName evidence="2">Uncharacterized protein</fullName>
    </submittedName>
</protein>
<name>A0AAV4U6N1_CAEEX</name>
<reference evidence="2 3" key="1">
    <citation type="submission" date="2021-06" db="EMBL/GenBank/DDBJ databases">
        <title>Caerostris extrusa draft genome.</title>
        <authorList>
            <person name="Kono N."/>
            <person name="Arakawa K."/>
        </authorList>
    </citation>
    <scope>NUCLEOTIDE SEQUENCE [LARGE SCALE GENOMIC DNA]</scope>
</reference>
<dbReference type="Proteomes" id="UP001054945">
    <property type="component" value="Unassembled WGS sequence"/>
</dbReference>
<evidence type="ECO:0000313" key="2">
    <source>
        <dbReference type="EMBL" id="GIY53410.1"/>
    </source>
</evidence>
<dbReference type="EMBL" id="BPLR01012365">
    <property type="protein sequence ID" value="GIY53410.1"/>
    <property type="molecule type" value="Genomic_DNA"/>
</dbReference>
<feature type="compositionally biased region" description="Basic and acidic residues" evidence="1">
    <location>
        <begin position="137"/>
        <end position="155"/>
    </location>
</feature>
<dbReference type="AlphaFoldDB" id="A0AAV4U6N1"/>
<evidence type="ECO:0000256" key="1">
    <source>
        <dbReference type="SAM" id="MobiDB-lite"/>
    </source>
</evidence>
<accession>A0AAV4U6N1</accession>
<proteinExistence type="predicted"/>
<feature type="region of interest" description="Disordered" evidence="1">
    <location>
        <begin position="136"/>
        <end position="155"/>
    </location>
</feature>
<gene>
    <name evidence="2" type="ORF">CEXT_70071</name>
</gene>